<feature type="region of interest" description="Disordered" evidence="1">
    <location>
        <begin position="475"/>
        <end position="518"/>
    </location>
</feature>
<gene>
    <name evidence="2" type="ORF">PPL_12456</name>
</gene>
<feature type="compositionally biased region" description="Low complexity" evidence="1">
    <location>
        <begin position="241"/>
        <end position="265"/>
    </location>
</feature>
<comment type="caution">
    <text evidence="2">The sequence shown here is derived from an EMBL/GenBank/DDBJ whole genome shotgun (WGS) entry which is preliminary data.</text>
</comment>
<dbReference type="InterPro" id="IPR011009">
    <property type="entry name" value="Kinase-like_dom_sf"/>
</dbReference>
<feature type="compositionally biased region" description="Low complexity" evidence="1">
    <location>
        <begin position="190"/>
        <end position="214"/>
    </location>
</feature>
<feature type="compositionally biased region" description="Acidic residues" evidence="1">
    <location>
        <begin position="111"/>
        <end position="130"/>
    </location>
</feature>
<protein>
    <recommendedName>
        <fullName evidence="4">Protein kinase domain-containing protein</fullName>
    </recommendedName>
</protein>
<feature type="compositionally biased region" description="Acidic residues" evidence="1">
    <location>
        <begin position="324"/>
        <end position="344"/>
    </location>
</feature>
<feature type="region of interest" description="Disordered" evidence="1">
    <location>
        <begin position="314"/>
        <end position="353"/>
    </location>
</feature>
<organism evidence="2 3">
    <name type="scientific">Heterostelium pallidum (strain ATCC 26659 / Pp 5 / PN500)</name>
    <name type="common">Cellular slime mold</name>
    <name type="synonym">Polysphondylium pallidum</name>
    <dbReference type="NCBI Taxonomy" id="670386"/>
    <lineage>
        <taxon>Eukaryota</taxon>
        <taxon>Amoebozoa</taxon>
        <taxon>Evosea</taxon>
        <taxon>Eumycetozoa</taxon>
        <taxon>Dictyostelia</taxon>
        <taxon>Acytosteliales</taxon>
        <taxon>Acytosteliaceae</taxon>
        <taxon>Heterostelium</taxon>
    </lineage>
</organism>
<feature type="region of interest" description="Disordered" evidence="1">
    <location>
        <begin position="76"/>
        <end position="136"/>
    </location>
</feature>
<dbReference type="Proteomes" id="UP000001396">
    <property type="component" value="Unassembled WGS sequence"/>
</dbReference>
<dbReference type="InParanoid" id="D3BMN3"/>
<feature type="region of interest" description="Disordered" evidence="1">
    <location>
        <begin position="241"/>
        <end position="272"/>
    </location>
</feature>
<feature type="region of interest" description="Disordered" evidence="1">
    <location>
        <begin position="189"/>
        <end position="214"/>
    </location>
</feature>
<sequence length="518" mass="58250">MTSININSSCNNIINNIHINIDIDNQTICKRIKFNDIHRDTSYSKNINIQTKQSITNNNNHNNVVFNNDENLSTAESSDNECCSSSSNSSGSSESESERSCYEYSGASDSENTEDEEENDKVEEEEEEKDNIDNHMQWLIGSSSEILVWSKERIRESFRHIHTFERMKLTTNKRTSVMLVEDLREKLNKLSSSSSSSQSAQSPPLSQPSSPVSIPLALPIPTSTITSTSTSTTVAVITPTTTTTTTTSTTCSSTSTTSTPTSSPSLQRHNSSLSEKNTIINNININNSLNDICNSNIYCNTDLAIINGVGEEFESTQPLANEQQQEEEEEEEEEDETAAAEEEERNILDDEDKEKLEDITVEIECFDESTIVNNYRQLTSSTESDSRLIDDNNEYHFLNFILEYADLNSLPKELKMDQLKSILFQIIYALSVAQTEFEFVHNDLHEKNILLASLPVDKRYVVFHKPDFLNPDITKADPPKLKYKSSSPEISSSSSTKSSHSPNGKHLDDENISHKRKK</sequence>
<dbReference type="Gene3D" id="1.10.510.10">
    <property type="entry name" value="Transferase(Phosphotransferase) domain 1"/>
    <property type="match status" value="1"/>
</dbReference>
<accession>D3BMN3</accession>
<feature type="compositionally biased region" description="Low complexity" evidence="1">
    <location>
        <begin position="485"/>
        <end position="501"/>
    </location>
</feature>
<feature type="compositionally biased region" description="Low complexity" evidence="1">
    <location>
        <begin position="76"/>
        <end position="94"/>
    </location>
</feature>
<keyword evidence="3" id="KW-1185">Reference proteome</keyword>
<dbReference type="AlphaFoldDB" id="D3BMN3"/>
<proteinExistence type="predicted"/>
<dbReference type="GeneID" id="31367923"/>
<evidence type="ECO:0008006" key="4">
    <source>
        <dbReference type="Google" id="ProtNLM"/>
    </source>
</evidence>
<name>D3BMN3_HETP5</name>
<reference evidence="2 3" key="1">
    <citation type="journal article" date="2011" name="Genome Res.">
        <title>Phylogeny-wide analysis of social amoeba genomes highlights ancient origins for complex intercellular communication.</title>
        <authorList>
            <person name="Heidel A.J."/>
            <person name="Lawal H.M."/>
            <person name="Felder M."/>
            <person name="Schilde C."/>
            <person name="Helps N.R."/>
            <person name="Tunggal B."/>
            <person name="Rivero F."/>
            <person name="John U."/>
            <person name="Schleicher M."/>
            <person name="Eichinger L."/>
            <person name="Platzer M."/>
            <person name="Noegel A.A."/>
            <person name="Schaap P."/>
            <person name="Gloeckner G."/>
        </authorList>
    </citation>
    <scope>NUCLEOTIDE SEQUENCE [LARGE SCALE GENOMIC DNA]</scope>
    <source>
        <strain evidence="3">ATCC 26659 / Pp 5 / PN500</strain>
    </source>
</reference>
<evidence type="ECO:0000313" key="2">
    <source>
        <dbReference type="EMBL" id="EFA77245.1"/>
    </source>
</evidence>
<dbReference type="RefSeq" id="XP_020429374.1">
    <property type="nucleotide sequence ID" value="XM_020583187.1"/>
</dbReference>
<evidence type="ECO:0000256" key="1">
    <source>
        <dbReference type="SAM" id="MobiDB-lite"/>
    </source>
</evidence>
<evidence type="ECO:0000313" key="3">
    <source>
        <dbReference type="Proteomes" id="UP000001396"/>
    </source>
</evidence>
<dbReference type="SUPFAM" id="SSF56112">
    <property type="entry name" value="Protein kinase-like (PK-like)"/>
    <property type="match status" value="1"/>
</dbReference>
<feature type="compositionally biased region" description="Basic and acidic residues" evidence="1">
    <location>
        <begin position="505"/>
        <end position="518"/>
    </location>
</feature>
<dbReference type="EMBL" id="ADBJ01000043">
    <property type="protein sequence ID" value="EFA77245.1"/>
    <property type="molecule type" value="Genomic_DNA"/>
</dbReference>